<reference evidence="5" key="2">
    <citation type="submission" date="2011-02" db="EMBL/GenBank/DDBJ databases">
        <authorList>
            <person name="MacLean D."/>
        </authorList>
    </citation>
    <scope>NUCLEOTIDE SEQUENCE</scope>
</reference>
<proteinExistence type="predicted"/>
<evidence type="ECO:0000256" key="4">
    <source>
        <dbReference type="SAM" id="SignalP"/>
    </source>
</evidence>
<organism evidence="5">
    <name type="scientific">Albugo laibachii Nc14</name>
    <dbReference type="NCBI Taxonomy" id="890382"/>
    <lineage>
        <taxon>Eukaryota</taxon>
        <taxon>Sar</taxon>
        <taxon>Stramenopiles</taxon>
        <taxon>Oomycota</taxon>
        <taxon>Peronosporomycetes</taxon>
        <taxon>Albuginales</taxon>
        <taxon>Albuginaceae</taxon>
        <taxon>Albugo</taxon>
    </lineage>
</organism>
<dbReference type="PROSITE" id="PS00518">
    <property type="entry name" value="ZF_RING_1"/>
    <property type="match status" value="1"/>
</dbReference>
<dbReference type="GO" id="GO:0008270">
    <property type="term" value="F:zinc ion binding"/>
    <property type="evidence" value="ECO:0007669"/>
    <property type="project" value="UniProtKB-KW"/>
</dbReference>
<keyword evidence="4" id="KW-0732">Signal</keyword>
<keyword evidence="2" id="KW-0863">Zinc-finger</keyword>
<dbReference type="EMBL" id="FR824066">
    <property type="protein sequence ID" value="CCA16377.1"/>
    <property type="molecule type" value="Genomic_DNA"/>
</dbReference>
<gene>
    <name evidence="5" type="primary">AlNc14C21G2151</name>
    <name evidence="5" type="ORF">ALNC14_025200</name>
</gene>
<dbReference type="CDD" id="cd20336">
    <property type="entry name" value="Rcat_RBR"/>
    <property type="match status" value="1"/>
</dbReference>
<evidence type="ECO:0000256" key="3">
    <source>
        <dbReference type="ARBA" id="ARBA00022833"/>
    </source>
</evidence>
<dbReference type="SUPFAM" id="SSF57850">
    <property type="entry name" value="RING/U-box"/>
    <property type="match status" value="1"/>
</dbReference>
<dbReference type="InterPro" id="IPR017907">
    <property type="entry name" value="Znf_RING_CS"/>
</dbReference>
<evidence type="ECO:0000256" key="2">
    <source>
        <dbReference type="ARBA" id="ARBA00022771"/>
    </source>
</evidence>
<evidence type="ECO:0000256" key="1">
    <source>
        <dbReference type="ARBA" id="ARBA00022723"/>
    </source>
</evidence>
<sequence length="196" mass="22323">MRRGFAISVSLWARSGALGSCQMTRNECSSCCCCGSHGVSQSLRPAPCGHCYCFACIQRMALLALNDRSLVPVQCCKMELPIDYIEQALGSVKHTSYRNERNMKSVENALSKYERLLHEREWRYSNLVSDQEYERIVRCFECKQCPGCGIGIQRDWGCVHMRCPNGHEFCYTCLTTWRSCNCALIPEDEVANILHE</sequence>
<reference evidence="5" key="1">
    <citation type="journal article" date="2011" name="PLoS Biol.">
        <title>Gene gain and loss during evolution of obligate parasitism in the white rust pathogen of Arabidopsis thaliana.</title>
        <authorList>
            <person name="Kemen E."/>
            <person name="Gardiner A."/>
            <person name="Schultz-Larsen T."/>
            <person name="Kemen A.C."/>
            <person name="Balmuth A.L."/>
            <person name="Robert-Seilaniantz A."/>
            <person name="Bailey K."/>
            <person name="Holub E."/>
            <person name="Studholme D.J."/>
            <person name="Maclean D."/>
            <person name="Jones J.D."/>
        </authorList>
    </citation>
    <scope>NUCLEOTIDE SEQUENCE</scope>
</reference>
<dbReference type="HOGENOM" id="CLU_120225_0_0_1"/>
<name>F0W5I6_9STRA</name>
<dbReference type="AlphaFoldDB" id="F0W5I6"/>
<accession>F0W5I6</accession>
<evidence type="ECO:0000313" key="5">
    <source>
        <dbReference type="EMBL" id="CCA16377.1"/>
    </source>
</evidence>
<dbReference type="Gene3D" id="1.20.120.1750">
    <property type="match status" value="1"/>
</dbReference>
<keyword evidence="1" id="KW-0479">Metal-binding</keyword>
<feature type="signal peptide" evidence="4">
    <location>
        <begin position="1"/>
        <end position="19"/>
    </location>
</feature>
<feature type="chain" id="PRO_5003263314" evidence="4">
    <location>
        <begin position="20"/>
        <end position="196"/>
    </location>
</feature>
<protein>
    <submittedName>
        <fullName evidence="5">Uncharacterized protein AlNc14C21G2151</fullName>
    </submittedName>
</protein>
<keyword evidence="3" id="KW-0862">Zinc</keyword>